<reference evidence="2 3" key="1">
    <citation type="journal article" date="2020" name="Nature">
        <title>Six reference-quality genomes reveal evolution of bat adaptations.</title>
        <authorList>
            <person name="Jebb D."/>
            <person name="Huang Z."/>
            <person name="Pippel M."/>
            <person name="Hughes G.M."/>
            <person name="Lavrichenko K."/>
            <person name="Devanna P."/>
            <person name="Winkler S."/>
            <person name="Jermiin L.S."/>
            <person name="Skirmuntt E.C."/>
            <person name="Katzourakis A."/>
            <person name="Burkitt-Gray L."/>
            <person name="Ray D.A."/>
            <person name="Sullivan K.A.M."/>
            <person name="Roscito J.G."/>
            <person name="Kirilenko B.M."/>
            <person name="Davalos L.M."/>
            <person name="Corthals A.P."/>
            <person name="Power M.L."/>
            <person name="Jones G."/>
            <person name="Ransome R.D."/>
            <person name="Dechmann D.K.N."/>
            <person name="Locatelli A.G."/>
            <person name="Puechmaille S.J."/>
            <person name="Fedrigo O."/>
            <person name="Jarvis E.D."/>
            <person name="Hiller M."/>
            <person name="Vernes S.C."/>
            <person name="Myers E.W."/>
            <person name="Teeling E.C."/>
        </authorList>
    </citation>
    <scope>NUCLEOTIDE SEQUENCE [LARGE SCALE GENOMIC DNA]</scope>
    <source>
        <strain evidence="2">MRouAeg1</strain>
        <tissue evidence="2">Muscle</tissue>
    </source>
</reference>
<organism evidence="2 3">
    <name type="scientific">Rousettus aegyptiacus</name>
    <name type="common">Egyptian fruit bat</name>
    <name type="synonym">Pteropus aegyptiacus</name>
    <dbReference type="NCBI Taxonomy" id="9407"/>
    <lineage>
        <taxon>Eukaryota</taxon>
        <taxon>Metazoa</taxon>
        <taxon>Chordata</taxon>
        <taxon>Craniata</taxon>
        <taxon>Vertebrata</taxon>
        <taxon>Euteleostomi</taxon>
        <taxon>Mammalia</taxon>
        <taxon>Eutheria</taxon>
        <taxon>Laurasiatheria</taxon>
        <taxon>Chiroptera</taxon>
        <taxon>Yinpterochiroptera</taxon>
        <taxon>Pteropodoidea</taxon>
        <taxon>Pteropodidae</taxon>
        <taxon>Rousettinae</taxon>
        <taxon>Rousettus</taxon>
    </lineage>
</organism>
<evidence type="ECO:0000313" key="3">
    <source>
        <dbReference type="Proteomes" id="UP000593571"/>
    </source>
</evidence>
<dbReference type="Proteomes" id="UP000593571">
    <property type="component" value="Unassembled WGS sequence"/>
</dbReference>
<proteinExistence type="predicted"/>
<feature type="region of interest" description="Disordered" evidence="1">
    <location>
        <begin position="67"/>
        <end position="140"/>
    </location>
</feature>
<feature type="compositionally biased region" description="Polar residues" evidence="1">
    <location>
        <begin position="15"/>
        <end position="30"/>
    </location>
</feature>
<gene>
    <name evidence="2" type="ORF">HJG63_009658</name>
</gene>
<name>A0A7J8BTL3_ROUAE</name>
<dbReference type="AlphaFoldDB" id="A0A7J8BTL3"/>
<evidence type="ECO:0000313" key="2">
    <source>
        <dbReference type="EMBL" id="KAF6401620.1"/>
    </source>
</evidence>
<accession>A0A7J8BTL3</accession>
<protein>
    <submittedName>
        <fullName evidence="2">Uncharacterized protein</fullName>
    </submittedName>
</protein>
<comment type="caution">
    <text evidence="2">The sequence shown here is derived from an EMBL/GenBank/DDBJ whole genome shotgun (WGS) entry which is preliminary data.</text>
</comment>
<feature type="compositionally biased region" description="Basic and acidic residues" evidence="1">
    <location>
        <begin position="67"/>
        <end position="80"/>
    </location>
</feature>
<keyword evidence="3" id="KW-1185">Reference proteome</keyword>
<evidence type="ECO:0000256" key="1">
    <source>
        <dbReference type="SAM" id="MobiDB-lite"/>
    </source>
</evidence>
<sequence length="140" mass="15067">MPLDRDESSYAVGKQQGTPGRTPTALTSATPHLRGPASRWHVGWQLCIRPRAASRTHRGVRVAPIRSDARQVAESKEMAHRPVTPVPPFALPKAPCPCRALQRQRGGTAEVTREGAHAPWGAGAGPSHLTMCPRSPQHAP</sequence>
<feature type="region of interest" description="Disordered" evidence="1">
    <location>
        <begin position="1"/>
        <end position="36"/>
    </location>
</feature>
<dbReference type="EMBL" id="JACASE010000016">
    <property type="protein sequence ID" value="KAF6401620.1"/>
    <property type="molecule type" value="Genomic_DNA"/>
</dbReference>